<feature type="binding site" evidence="13">
    <location>
        <position position="610"/>
    </location>
    <ligand>
        <name>Zn(2+)</name>
        <dbReference type="ChEBI" id="CHEBI:29105"/>
    </ligand>
</feature>
<dbReference type="Gene3D" id="3.30.54.20">
    <property type="match status" value="1"/>
</dbReference>
<comment type="domain">
    <text evidence="13">Consists of three domains; the N-terminal catalytic domain, the editing domain and the C-terminal C-Ala domain. The editing domain removes incorrectly charged amino acids, while the C-Ala domain, along with tRNA(Ala), serves as a bridge to cooperatively bring together the editing and aminoacylation centers thus stimulating deacylation of misacylated tRNAs.</text>
</comment>
<evidence type="ECO:0000256" key="13">
    <source>
        <dbReference type="HAMAP-Rule" id="MF_03133"/>
    </source>
</evidence>
<accession>A0A151Z5F7</accession>
<dbReference type="InterPro" id="IPR050058">
    <property type="entry name" value="Ala-tRNA_ligase"/>
</dbReference>
<keyword evidence="6 13" id="KW-0479">Metal-binding</keyword>
<dbReference type="Gene3D" id="2.40.30.130">
    <property type="match status" value="1"/>
</dbReference>
<dbReference type="STRING" id="361077.A0A151Z5F7"/>
<evidence type="ECO:0000256" key="3">
    <source>
        <dbReference type="ARBA" id="ARBA00017959"/>
    </source>
</evidence>
<dbReference type="InterPro" id="IPR045864">
    <property type="entry name" value="aa-tRNA-synth_II/BPL/LPL"/>
</dbReference>
<dbReference type="InterPro" id="IPR023033">
    <property type="entry name" value="Ala_tRNA_ligase_euk/bac"/>
</dbReference>
<evidence type="ECO:0000256" key="7">
    <source>
        <dbReference type="ARBA" id="ARBA00022741"/>
    </source>
</evidence>
<dbReference type="GO" id="GO:0004813">
    <property type="term" value="F:alanine-tRNA ligase activity"/>
    <property type="evidence" value="ECO:0007669"/>
    <property type="project" value="UniProtKB-UniRule"/>
</dbReference>
<evidence type="ECO:0000256" key="11">
    <source>
        <dbReference type="ARBA" id="ARBA00022917"/>
    </source>
</evidence>
<comment type="similarity">
    <text evidence="1">Belongs to the class-II aminoacyl-tRNA synthetase family. Alax-L subfamily.</text>
</comment>
<dbReference type="InterPro" id="IPR018164">
    <property type="entry name" value="Ala-tRNA-synth_IIc_N"/>
</dbReference>
<dbReference type="GO" id="GO:0008270">
    <property type="term" value="F:zinc ion binding"/>
    <property type="evidence" value="ECO:0007669"/>
    <property type="project" value="UniProtKB-UniRule"/>
</dbReference>
<evidence type="ECO:0000256" key="8">
    <source>
        <dbReference type="ARBA" id="ARBA00022833"/>
    </source>
</evidence>
<dbReference type="Gene3D" id="3.30.930.10">
    <property type="entry name" value="Bira Bifunctional Protein, Domain 2"/>
    <property type="match status" value="1"/>
</dbReference>
<dbReference type="FunCoup" id="A0A151Z5F7">
    <property type="interactions" value="143"/>
</dbReference>
<dbReference type="AlphaFoldDB" id="A0A151Z5F7"/>
<dbReference type="SUPFAM" id="SSF50447">
    <property type="entry name" value="Translation proteins"/>
    <property type="match status" value="1"/>
</dbReference>
<dbReference type="SMART" id="SM00863">
    <property type="entry name" value="tRNA_SAD"/>
    <property type="match status" value="1"/>
</dbReference>
<evidence type="ECO:0000259" key="15">
    <source>
        <dbReference type="PROSITE" id="PS50860"/>
    </source>
</evidence>
<dbReference type="SUPFAM" id="SSF55186">
    <property type="entry name" value="ThrRS/AlaRS common domain"/>
    <property type="match status" value="1"/>
</dbReference>
<dbReference type="Pfam" id="PF01411">
    <property type="entry name" value="tRNA-synt_2c"/>
    <property type="match status" value="1"/>
</dbReference>
<feature type="domain" description="Alanyl-transfer RNA synthetases family profile" evidence="15">
    <location>
        <begin position="36"/>
        <end position="751"/>
    </location>
</feature>
<dbReference type="PROSITE" id="PS50860">
    <property type="entry name" value="AA_TRNA_LIGASE_II_ALA"/>
    <property type="match status" value="1"/>
</dbReference>
<evidence type="ECO:0000256" key="14">
    <source>
        <dbReference type="SAM" id="Coils"/>
    </source>
</evidence>
<reference evidence="16 17" key="1">
    <citation type="submission" date="2015-12" db="EMBL/GenBank/DDBJ databases">
        <title>Dictyostelia acquired genes for synthesis and detection of signals that induce cell-type specialization by lateral gene transfer from prokaryotes.</title>
        <authorList>
            <person name="Gloeckner G."/>
            <person name="Schaap P."/>
        </authorList>
    </citation>
    <scope>NUCLEOTIDE SEQUENCE [LARGE SCALE GENOMIC DNA]</scope>
    <source>
        <strain evidence="16 17">TK</strain>
    </source>
</reference>
<evidence type="ECO:0000313" key="17">
    <source>
        <dbReference type="Proteomes" id="UP000076078"/>
    </source>
</evidence>
<keyword evidence="14" id="KW-0175">Coiled coil</keyword>
<dbReference type="InParanoid" id="A0A151Z5F7"/>
<dbReference type="Pfam" id="PF07973">
    <property type="entry name" value="tRNA_SAD"/>
    <property type="match status" value="1"/>
</dbReference>
<evidence type="ECO:0000256" key="2">
    <source>
        <dbReference type="ARBA" id="ARBA00013168"/>
    </source>
</evidence>
<keyword evidence="7 13" id="KW-0547">Nucleotide-binding</keyword>
<feature type="coiled-coil region" evidence="14">
    <location>
        <begin position="767"/>
        <end position="794"/>
    </location>
</feature>
<evidence type="ECO:0000256" key="1">
    <source>
        <dbReference type="ARBA" id="ARBA00008429"/>
    </source>
</evidence>
<dbReference type="InterPro" id="IPR012947">
    <property type="entry name" value="tRNA_SAD"/>
</dbReference>
<dbReference type="FunFam" id="3.30.930.10:FF:000004">
    <property type="entry name" value="Alanine--tRNA ligase"/>
    <property type="match status" value="1"/>
</dbReference>
<dbReference type="FunFam" id="3.30.54.20:FF:000001">
    <property type="entry name" value="Alanine--tRNA ligase"/>
    <property type="match status" value="1"/>
</dbReference>
<dbReference type="SUPFAM" id="SSF55681">
    <property type="entry name" value="Class II aaRS and biotin synthetases"/>
    <property type="match status" value="1"/>
</dbReference>
<sequence length="925" mass="104092">MILNLFKQNKFSSSNLNYYFKRHYTSVITPLNQNPPTISNVRNIFLDYFEKNRHQRVDSSPLIPDSNDKTLLFTNAGMVQFKNQFTGIEEPKYKLATTVQKCVRAGGKHNDLENVGYTARHHTFFEMLGNFSFGGYQDAKRDSIKLAWDLLTNHYNLPKERLLVTVLEGDEEAADIWRDEIGVPSEKVLYKGKEDNFWSMGDGPGPCGPCSEIFWDYGEGQEVDGERYLEIWNLVFMQYQRTADGNLVPLPKIAVDTGMGLERMTSVLQGKKTNYEICLFRNLIDQFKQSIPNQTDSGNSVMLDKTETSCRVIIDHLRSISFLISDGVIPVNVGRGYVLRKIIRRALSYGMILGFHEPFLYGLVPMLVQEMGDAYPQLRERSKEIQNVIRNEELTFYQAIQRGIPLLKEYIANGQLNEDKVFHLYHTFGLPLEISEVISKQNQIQLDWDKVTKLIDNTRDLSRSSSQVGGSQAGAIAVPDEVLKWKNDKIFQPKFSGYIDYHLDSQSVIGKSYINTSDHLVYLSLSNSSFYGNSGGQVGDTGVIVSNGRKYQVVNTIKPYDQSLVLVVQIDPMVQLYSDIEKDLSEGTSVISTINLQARKQTTIHHTATHLLHSALKEVLGKTVNQAGSFVGPELLRFDFTHTSKLTPKQIQQIEDWVNHSIAKDIRLHTQEIPYSEASKSDAIQLFSEKYADLVRVVQVPGFSKELCGGTHVSSTGEIGHFKIISEGSIAAGTRRIEAVAGRAYTKWLEAYFKSVQTLSDKYQFPLQSLEKSYEKLVQQTKDQEKQIQELNLKVALLTASSNQGKIMNQDCFVHYVDCEDKKTLATLAGNLSKCSPEHTHIIVTPSLKLMLSKGNSQCSGTDHSADILLKDLLKSIGKGKGGGGKQIAHASFGEQTLSPVELLNEIYKSTNCLECNKKPFILNL</sequence>
<keyword evidence="11 13" id="KW-0648">Protein biosynthesis</keyword>
<comment type="cofactor">
    <cofactor evidence="13">
        <name>Zn(2+)</name>
        <dbReference type="ChEBI" id="CHEBI:29105"/>
    </cofactor>
    <text evidence="13">Binds 1 zinc ion per subunit.</text>
</comment>
<dbReference type="OrthoDB" id="2423964at2759"/>
<evidence type="ECO:0000313" key="16">
    <source>
        <dbReference type="EMBL" id="KYQ89034.1"/>
    </source>
</evidence>
<gene>
    <name evidence="16" type="ORF">DLAC_10258</name>
</gene>
<feature type="binding site" evidence="13">
    <location>
        <position position="712"/>
    </location>
    <ligand>
        <name>Zn(2+)</name>
        <dbReference type="ChEBI" id="CHEBI:29105"/>
    </ligand>
</feature>
<comment type="caution">
    <text evidence="16">The sequence shown here is derived from an EMBL/GenBank/DDBJ whole genome shotgun (WGS) entry which is preliminary data.</text>
</comment>
<dbReference type="GO" id="GO:0002161">
    <property type="term" value="F:aminoacyl-tRNA deacylase activity"/>
    <property type="evidence" value="ECO:0007669"/>
    <property type="project" value="TreeGrafter"/>
</dbReference>
<dbReference type="NCBIfam" id="TIGR00344">
    <property type="entry name" value="alaS"/>
    <property type="match status" value="1"/>
</dbReference>
<dbReference type="GO" id="GO:0000049">
    <property type="term" value="F:tRNA binding"/>
    <property type="evidence" value="ECO:0007669"/>
    <property type="project" value="UniProtKB-KW"/>
</dbReference>
<keyword evidence="12 13" id="KW-0030">Aminoacyl-tRNA synthetase</keyword>
<dbReference type="Gene3D" id="3.30.980.10">
    <property type="entry name" value="Threonyl-trna Synthetase, Chain A, domain 2"/>
    <property type="match status" value="1"/>
</dbReference>
<keyword evidence="17" id="KW-1185">Reference proteome</keyword>
<dbReference type="OMA" id="GFDMEME"/>
<comment type="function">
    <text evidence="13">Catalyzes the attachment of alanine to tRNA(Ala) in a two-step reaction: alanine is first activated by ATP to form Ala-AMP and then transferred to the acceptor end of tRNA(Ala). Also edits incorrectly charged tRNA(Ala) via its editing domain.</text>
</comment>
<proteinExistence type="inferred from homology"/>
<protein>
    <recommendedName>
        <fullName evidence="3">Alanine--tRNA ligase</fullName>
        <ecNumber evidence="2">6.1.1.7</ecNumber>
    </recommendedName>
</protein>
<evidence type="ECO:0000256" key="9">
    <source>
        <dbReference type="ARBA" id="ARBA00022840"/>
    </source>
</evidence>
<keyword evidence="5 13" id="KW-0436">Ligase</keyword>
<dbReference type="InterPro" id="IPR018165">
    <property type="entry name" value="Ala-tRNA-synth_IIc_core"/>
</dbReference>
<dbReference type="InterPro" id="IPR002318">
    <property type="entry name" value="Ala-tRNA-lgiase_IIc"/>
</dbReference>
<dbReference type="GO" id="GO:0006419">
    <property type="term" value="P:alanyl-tRNA aminoacylation"/>
    <property type="evidence" value="ECO:0007669"/>
    <property type="project" value="InterPro"/>
</dbReference>
<comment type="subunit">
    <text evidence="13">Monomer.</text>
</comment>
<evidence type="ECO:0000256" key="10">
    <source>
        <dbReference type="ARBA" id="ARBA00022884"/>
    </source>
</evidence>
<name>A0A151Z5F7_TIELA</name>
<feature type="binding site" evidence="13">
    <location>
        <position position="708"/>
    </location>
    <ligand>
        <name>Zn(2+)</name>
        <dbReference type="ChEBI" id="CHEBI:29105"/>
    </ligand>
</feature>
<dbReference type="PRINTS" id="PR00980">
    <property type="entry name" value="TRNASYNTHALA"/>
</dbReference>
<evidence type="ECO:0000256" key="6">
    <source>
        <dbReference type="ARBA" id="ARBA00022723"/>
    </source>
</evidence>
<dbReference type="PANTHER" id="PTHR11777">
    <property type="entry name" value="ALANYL-TRNA SYNTHETASE"/>
    <property type="match status" value="1"/>
</dbReference>
<dbReference type="PANTHER" id="PTHR11777:SF9">
    <property type="entry name" value="ALANINE--TRNA LIGASE, CYTOPLASMIC"/>
    <property type="match status" value="1"/>
</dbReference>
<dbReference type="InterPro" id="IPR018163">
    <property type="entry name" value="Thr/Ala-tRNA-synth_IIc_edit"/>
</dbReference>
<dbReference type="CDD" id="cd00673">
    <property type="entry name" value="AlaRS_core"/>
    <property type="match status" value="1"/>
</dbReference>
<dbReference type="InterPro" id="IPR009000">
    <property type="entry name" value="Transl_B-barrel_sf"/>
</dbReference>
<organism evidence="16 17">
    <name type="scientific">Tieghemostelium lacteum</name>
    <name type="common">Slime mold</name>
    <name type="synonym">Dictyostelium lacteum</name>
    <dbReference type="NCBI Taxonomy" id="361077"/>
    <lineage>
        <taxon>Eukaryota</taxon>
        <taxon>Amoebozoa</taxon>
        <taxon>Evosea</taxon>
        <taxon>Eumycetozoa</taxon>
        <taxon>Dictyostelia</taxon>
        <taxon>Dictyosteliales</taxon>
        <taxon>Raperosteliaceae</taxon>
        <taxon>Tieghemostelium</taxon>
    </lineage>
</organism>
<evidence type="ECO:0000256" key="12">
    <source>
        <dbReference type="ARBA" id="ARBA00023146"/>
    </source>
</evidence>
<feature type="binding site" evidence="13">
    <location>
        <position position="606"/>
    </location>
    <ligand>
        <name>Zn(2+)</name>
        <dbReference type="ChEBI" id="CHEBI:29105"/>
    </ligand>
</feature>
<dbReference type="FunFam" id="3.30.980.10:FF:000004">
    <property type="entry name" value="Alanine--tRNA ligase, cytoplasmic"/>
    <property type="match status" value="1"/>
</dbReference>
<keyword evidence="8 13" id="KW-0862">Zinc</keyword>
<evidence type="ECO:0000256" key="4">
    <source>
        <dbReference type="ARBA" id="ARBA00022555"/>
    </source>
</evidence>
<keyword evidence="9 13" id="KW-0067">ATP-binding</keyword>
<dbReference type="EMBL" id="LODT01000042">
    <property type="protein sequence ID" value="KYQ89034.1"/>
    <property type="molecule type" value="Genomic_DNA"/>
</dbReference>
<dbReference type="GO" id="GO:0005524">
    <property type="term" value="F:ATP binding"/>
    <property type="evidence" value="ECO:0007669"/>
    <property type="project" value="UniProtKB-UniRule"/>
</dbReference>
<dbReference type="HAMAP" id="MF_00036_B">
    <property type="entry name" value="Ala_tRNA_synth_B"/>
    <property type="match status" value="1"/>
</dbReference>
<dbReference type="EC" id="6.1.1.7" evidence="2"/>
<keyword evidence="4 13" id="KW-0820">tRNA-binding</keyword>
<dbReference type="Proteomes" id="UP000076078">
    <property type="component" value="Unassembled WGS sequence"/>
</dbReference>
<evidence type="ECO:0000256" key="5">
    <source>
        <dbReference type="ARBA" id="ARBA00022598"/>
    </source>
</evidence>
<keyword evidence="10 13" id="KW-0694">RNA-binding</keyword>
<comment type="catalytic activity">
    <reaction evidence="13">
        <text>tRNA(Ala) + L-alanine + ATP = L-alanyl-tRNA(Ala) + AMP + diphosphate</text>
        <dbReference type="Rhea" id="RHEA:12540"/>
        <dbReference type="Rhea" id="RHEA-COMP:9657"/>
        <dbReference type="Rhea" id="RHEA-COMP:9923"/>
        <dbReference type="ChEBI" id="CHEBI:30616"/>
        <dbReference type="ChEBI" id="CHEBI:33019"/>
        <dbReference type="ChEBI" id="CHEBI:57972"/>
        <dbReference type="ChEBI" id="CHEBI:78442"/>
        <dbReference type="ChEBI" id="CHEBI:78497"/>
        <dbReference type="ChEBI" id="CHEBI:456215"/>
        <dbReference type="EC" id="6.1.1.7"/>
    </reaction>
</comment>
<dbReference type="InterPro" id="IPR018162">
    <property type="entry name" value="Ala-tRNA-ligase_IIc_anticod-bd"/>
</dbReference>
<dbReference type="GO" id="GO:0005739">
    <property type="term" value="C:mitochondrion"/>
    <property type="evidence" value="ECO:0007669"/>
    <property type="project" value="TreeGrafter"/>
</dbReference>
<dbReference type="SUPFAM" id="SSF101353">
    <property type="entry name" value="Putative anticodon-binding domain of alanyl-tRNA synthetase (AlaRS)"/>
    <property type="match status" value="1"/>
</dbReference>